<keyword evidence="1" id="KW-0732">Signal</keyword>
<evidence type="ECO:0000313" key="4">
    <source>
        <dbReference type="EMBL" id="GAA4770499.1"/>
    </source>
</evidence>
<dbReference type="Proteomes" id="UP001501147">
    <property type="component" value="Unassembled WGS sequence"/>
</dbReference>
<dbReference type="Pfam" id="PF12849">
    <property type="entry name" value="PBP_like_2"/>
    <property type="match status" value="1"/>
</dbReference>
<dbReference type="InterPro" id="IPR050811">
    <property type="entry name" value="Phosphate_ABC_transporter"/>
</dbReference>
<keyword evidence="5" id="KW-1185">Reference proteome</keyword>
<feature type="transmembrane region" description="Helical" evidence="2">
    <location>
        <begin position="23"/>
        <end position="42"/>
    </location>
</feature>
<evidence type="ECO:0000256" key="2">
    <source>
        <dbReference type="SAM" id="Phobius"/>
    </source>
</evidence>
<gene>
    <name evidence="4" type="ORF">GCM10023329_16910</name>
</gene>
<organism evidence="4 5">
    <name type="scientific">Streptomyces sanyensis</name>
    <dbReference type="NCBI Taxonomy" id="568869"/>
    <lineage>
        <taxon>Bacteria</taxon>
        <taxon>Bacillati</taxon>
        <taxon>Actinomycetota</taxon>
        <taxon>Actinomycetes</taxon>
        <taxon>Kitasatosporales</taxon>
        <taxon>Streptomycetaceae</taxon>
        <taxon>Streptomyces</taxon>
    </lineage>
</organism>
<keyword evidence="2" id="KW-1133">Transmembrane helix</keyword>
<protein>
    <submittedName>
        <fullName evidence="4">Substrate-binding domain-containing protein</fullName>
    </submittedName>
</protein>
<dbReference type="Gene3D" id="3.40.190.10">
    <property type="entry name" value="Periplasmic binding protein-like II"/>
    <property type="match status" value="2"/>
</dbReference>
<comment type="caution">
    <text evidence="4">The sequence shown here is derived from an EMBL/GenBank/DDBJ whole genome shotgun (WGS) entry which is preliminary data.</text>
</comment>
<dbReference type="PANTHER" id="PTHR30570:SF1">
    <property type="entry name" value="PHOSPHATE-BINDING PROTEIN PSTS"/>
    <property type="match status" value="1"/>
</dbReference>
<evidence type="ECO:0000256" key="1">
    <source>
        <dbReference type="ARBA" id="ARBA00022729"/>
    </source>
</evidence>
<sequence>MGLRSALGAPYRGGVEWLNPENAVAVATALLGVLVSVGVLWYERRVPRRRRIGYRVQMDTPIGSSVRSGRPNFRLGLFNEAPEMSDATLVLLRIENDGSQSIADADYTGREVHGLTAEFSGRTVRAIAVTQPPGADHLMDHFTAAAGMRHSEGTIHLPRVPLNQGQHFKLLVLLTGGPVGSPVTVTGGIRDGDVTPNRAVPTDERLPLFSRAARLVTVLLTVCVVALAAIIVTRGDHRPPMGCARGTLTLTGSTAFEPVLSELAKRYEQDCAGAEVTVDAHGTNAGIRSLAEAGARSRGGSPSVIALADGPKPPGRPRLREHRIAVSVFTLVVNDAVPLEDLALADVRRLYRGEIDNWSRLGGPDLPVRLVSRDANSGTREVFQRRVLGRNELANSSRDCTTRDDRDAPVVRCELDSTRQVLQTVARLDGAIGYSELRAGTTLKGLHRLTIDGAAPSVDDIDLSDYPYREIEYAYTYGRPPADSLASSFLAYMSRGPGQDVITTHGHLPCASPRGLRVCGEDAP</sequence>
<dbReference type="EMBL" id="BAABJV010000003">
    <property type="protein sequence ID" value="GAA4770499.1"/>
    <property type="molecule type" value="Genomic_DNA"/>
</dbReference>
<feature type="transmembrane region" description="Helical" evidence="2">
    <location>
        <begin position="215"/>
        <end position="233"/>
    </location>
</feature>
<dbReference type="SUPFAM" id="SSF53850">
    <property type="entry name" value="Periplasmic binding protein-like II"/>
    <property type="match status" value="1"/>
</dbReference>
<accession>A0ABP8ZZB9</accession>
<name>A0ABP8ZZB9_9ACTN</name>
<proteinExistence type="predicted"/>
<keyword evidence="2" id="KW-0812">Transmembrane</keyword>
<dbReference type="InterPro" id="IPR024370">
    <property type="entry name" value="PBP_domain"/>
</dbReference>
<dbReference type="PANTHER" id="PTHR30570">
    <property type="entry name" value="PERIPLASMIC PHOSPHATE BINDING COMPONENT OF PHOSPHATE ABC TRANSPORTER"/>
    <property type="match status" value="1"/>
</dbReference>
<evidence type="ECO:0000259" key="3">
    <source>
        <dbReference type="Pfam" id="PF12849"/>
    </source>
</evidence>
<evidence type="ECO:0000313" key="5">
    <source>
        <dbReference type="Proteomes" id="UP001501147"/>
    </source>
</evidence>
<reference evidence="5" key="1">
    <citation type="journal article" date="2019" name="Int. J. Syst. Evol. Microbiol.">
        <title>The Global Catalogue of Microorganisms (GCM) 10K type strain sequencing project: providing services to taxonomists for standard genome sequencing and annotation.</title>
        <authorList>
            <consortium name="The Broad Institute Genomics Platform"/>
            <consortium name="The Broad Institute Genome Sequencing Center for Infectious Disease"/>
            <person name="Wu L."/>
            <person name="Ma J."/>
        </authorList>
    </citation>
    <scope>NUCLEOTIDE SEQUENCE [LARGE SCALE GENOMIC DNA]</scope>
    <source>
        <strain evidence="5">JCM 18324</strain>
    </source>
</reference>
<keyword evidence="2" id="KW-0472">Membrane</keyword>
<feature type="domain" description="PBP" evidence="3">
    <location>
        <begin position="243"/>
        <end position="493"/>
    </location>
</feature>